<dbReference type="GeneID" id="6007811"/>
<evidence type="ECO:0000313" key="3">
    <source>
        <dbReference type="EMBL" id="EAU90503.2"/>
    </source>
</evidence>
<proteinExistence type="predicted"/>
<feature type="region of interest" description="Disordered" evidence="1">
    <location>
        <begin position="598"/>
        <end position="617"/>
    </location>
</feature>
<dbReference type="AlphaFoldDB" id="A8N912"/>
<evidence type="ECO:0000259" key="2">
    <source>
        <dbReference type="Pfam" id="PF16761"/>
    </source>
</evidence>
<accession>A8N912</accession>
<dbReference type="HOGENOM" id="CLU_013221_0_0_1"/>
<comment type="caution">
    <text evidence="3">The sequence shown here is derived from an EMBL/GenBank/DDBJ whole genome shotgun (WGS) entry which is preliminary data.</text>
</comment>
<feature type="region of interest" description="Disordered" evidence="1">
    <location>
        <begin position="929"/>
        <end position="959"/>
    </location>
</feature>
<feature type="compositionally biased region" description="Pro residues" evidence="1">
    <location>
        <begin position="787"/>
        <end position="809"/>
    </location>
</feature>
<keyword evidence="4" id="KW-1185">Reference proteome</keyword>
<dbReference type="PANTHER" id="PTHR38046">
    <property type="entry name" value="CRYPTIC LOCI REGULATOR 2"/>
    <property type="match status" value="1"/>
</dbReference>
<dbReference type="OMA" id="WGTERIW"/>
<reference evidence="3 4" key="1">
    <citation type="journal article" date="2010" name="Proc. Natl. Acad. Sci. U.S.A.">
        <title>Insights into evolution of multicellular fungi from the assembled chromosomes of the mushroom Coprinopsis cinerea (Coprinus cinereus).</title>
        <authorList>
            <person name="Stajich J.E."/>
            <person name="Wilke S.K."/>
            <person name="Ahren D."/>
            <person name="Au C.H."/>
            <person name="Birren B.W."/>
            <person name="Borodovsky M."/>
            <person name="Burns C."/>
            <person name="Canback B."/>
            <person name="Casselton L.A."/>
            <person name="Cheng C.K."/>
            <person name="Deng J."/>
            <person name="Dietrich F.S."/>
            <person name="Fargo D.C."/>
            <person name="Farman M.L."/>
            <person name="Gathman A.C."/>
            <person name="Goldberg J."/>
            <person name="Guigo R."/>
            <person name="Hoegger P.J."/>
            <person name="Hooker J.B."/>
            <person name="Huggins A."/>
            <person name="James T.Y."/>
            <person name="Kamada T."/>
            <person name="Kilaru S."/>
            <person name="Kodira C."/>
            <person name="Kues U."/>
            <person name="Kupfer D."/>
            <person name="Kwan H.S."/>
            <person name="Lomsadze A."/>
            <person name="Li W."/>
            <person name="Lilly W.W."/>
            <person name="Ma L.J."/>
            <person name="Mackey A.J."/>
            <person name="Manning G."/>
            <person name="Martin F."/>
            <person name="Muraguchi H."/>
            <person name="Natvig D.O."/>
            <person name="Palmerini H."/>
            <person name="Ramesh M.A."/>
            <person name="Rehmeyer C.J."/>
            <person name="Roe B.A."/>
            <person name="Shenoy N."/>
            <person name="Stanke M."/>
            <person name="Ter-Hovhannisyan V."/>
            <person name="Tunlid A."/>
            <person name="Velagapudi R."/>
            <person name="Vision T.J."/>
            <person name="Zeng Q."/>
            <person name="Zolan M.E."/>
            <person name="Pukkila P.J."/>
        </authorList>
    </citation>
    <scope>NUCLEOTIDE SEQUENCE [LARGE SCALE GENOMIC DNA]</scope>
    <source>
        <strain evidence="4">Okayama-7 / 130 / ATCC MYA-4618 / FGSC 9003</strain>
    </source>
</reference>
<dbReference type="eggNOG" id="ENOG502S16G">
    <property type="taxonomic scope" value="Eukaryota"/>
</dbReference>
<dbReference type="GO" id="GO:0070824">
    <property type="term" value="C:SHREC complex"/>
    <property type="evidence" value="ECO:0007669"/>
    <property type="project" value="InterPro"/>
</dbReference>
<gene>
    <name evidence="3" type="ORF">CC1G_00887</name>
</gene>
<feature type="compositionally biased region" description="Low complexity" evidence="1">
    <location>
        <begin position="600"/>
        <end position="616"/>
    </location>
</feature>
<feature type="compositionally biased region" description="Polar residues" evidence="1">
    <location>
        <begin position="765"/>
        <end position="783"/>
    </location>
</feature>
<dbReference type="GO" id="GO:0030466">
    <property type="term" value="P:silent mating-type cassette heterochromatin formation"/>
    <property type="evidence" value="ECO:0007669"/>
    <property type="project" value="TreeGrafter"/>
</dbReference>
<dbReference type="KEGG" id="cci:CC1G_00887"/>
<feature type="domain" description="Cryptic loci regulator 2 N-terminal" evidence="2">
    <location>
        <begin position="82"/>
        <end position="164"/>
    </location>
</feature>
<dbReference type="GO" id="GO:0033553">
    <property type="term" value="C:rDNA heterochromatin"/>
    <property type="evidence" value="ECO:0007669"/>
    <property type="project" value="TreeGrafter"/>
</dbReference>
<evidence type="ECO:0000313" key="4">
    <source>
        <dbReference type="Proteomes" id="UP000001861"/>
    </source>
</evidence>
<feature type="compositionally biased region" description="Basic and acidic residues" evidence="1">
    <location>
        <begin position="212"/>
        <end position="232"/>
    </location>
</feature>
<name>A8N912_COPC7</name>
<organism evidence="3 4">
    <name type="scientific">Coprinopsis cinerea (strain Okayama-7 / 130 / ATCC MYA-4618 / FGSC 9003)</name>
    <name type="common">Inky cap fungus</name>
    <name type="synonym">Hormographiella aspergillata</name>
    <dbReference type="NCBI Taxonomy" id="240176"/>
    <lineage>
        <taxon>Eukaryota</taxon>
        <taxon>Fungi</taxon>
        <taxon>Dikarya</taxon>
        <taxon>Basidiomycota</taxon>
        <taxon>Agaricomycotina</taxon>
        <taxon>Agaricomycetes</taxon>
        <taxon>Agaricomycetidae</taxon>
        <taxon>Agaricales</taxon>
        <taxon>Agaricineae</taxon>
        <taxon>Psathyrellaceae</taxon>
        <taxon>Coprinopsis</taxon>
    </lineage>
</organism>
<feature type="compositionally biased region" description="Polar residues" evidence="1">
    <location>
        <begin position="359"/>
        <end position="383"/>
    </location>
</feature>
<dbReference type="InParanoid" id="A8N912"/>
<dbReference type="VEuPathDB" id="FungiDB:CC1G_00887"/>
<evidence type="ECO:0000256" key="1">
    <source>
        <dbReference type="SAM" id="MobiDB-lite"/>
    </source>
</evidence>
<dbReference type="InterPro" id="IPR038986">
    <property type="entry name" value="Clr2"/>
</dbReference>
<feature type="region of interest" description="Disordered" evidence="1">
    <location>
        <begin position="210"/>
        <end position="232"/>
    </location>
</feature>
<dbReference type="Proteomes" id="UP000001861">
    <property type="component" value="Unassembled WGS sequence"/>
</dbReference>
<protein>
    <recommendedName>
        <fullName evidence="2">Cryptic loci regulator 2 N-terminal domain-containing protein</fullName>
    </recommendedName>
</protein>
<feature type="region of interest" description="Disordered" evidence="1">
    <location>
        <begin position="505"/>
        <end position="537"/>
    </location>
</feature>
<dbReference type="RefSeq" id="XP_001831340.2">
    <property type="nucleotide sequence ID" value="XM_001831288.2"/>
</dbReference>
<sequence>MSRGRNQAPVAIPDNPVWITFERSDCAVPNPPPNTVRIVDEDGCINWMKQLDLNDNHSIKWRVQVGHQIALDKGIPNPERAVLKDWPANYRFYDHHKGIENNPRHDIYLYGRSGPLFVDISVTVSVYTGPPGKRFRSIMEFVPHAIWLMRDPQLDVSNCACKYCTKRAQRDISSVIFQANAQATSSTPTPGKGSASAPVKGTYELLLQSRNAYEKNGPRPRREAQPKKAREQAQRVYAAVQKVLRPVPKASPNVLRYALHSEADNDLRAVYSTAANKRQGVGPFDPEDSVPKPYSGLKRWYRTAEIVWCRLPGRGIAIPQEVATQARSQWFEDQHVIDFWPGIVESADVKSKAVPPKPSSTINGSTTTNAQDVGSNDQSSNGQAPAWEVKQRWVYRIRLLAVDAFVDVEEQEVLPYLAHNVPRILMTTISQLPMQLLDFDRDRVAEFHPINMAQPGKGKEKATGEPQTIYDALSAFALAMQITASASSFWSLTDMYEFRYIPNDAKSPSPKAPPLPTRPTIPPALSATPPRPGASQGMSLGSAIEAAGRANAEAAKVDYYTHHDISRVTPSATPKDVQQAAIGALGTPGYLGLSPRRHGPSVVPSASAPVGSKPASTEGALQTRFQGLWWGPERIWQHDFVRLQMSRGALAPNGAPNVLKPSGPGKSTRAIWDEAESLREKGSDEAILRQLPKILDELGAVTRGTFMRIDALFAVDVQKDGKMKKEMRASGMLYELADHDFEEDDGASKSKGKEAEQRFVVNESLLPSTPTKINATASQPSASQKATPPPPLPTRKPPQPAPSTPYLVPQPPHKYKFRPILPPGYEAVISLSLIAGRYYPSICCHPLIAKSLHDSLASGRSREDFKNLWSLEGLYPGHENASSPEIYKKNRTAMIEDADNLATEQLTDFREGKIREREEAIARATVLTMQPRGSGGDVEMDEDSADELNYPSAGDMDVD</sequence>
<feature type="region of interest" description="Disordered" evidence="1">
    <location>
        <begin position="742"/>
        <end position="809"/>
    </location>
</feature>
<dbReference type="GO" id="GO:0031934">
    <property type="term" value="C:mating-type region heterochromatin"/>
    <property type="evidence" value="ECO:0007669"/>
    <property type="project" value="TreeGrafter"/>
</dbReference>
<dbReference type="OrthoDB" id="2421327at2759"/>
<dbReference type="PANTHER" id="PTHR38046:SF1">
    <property type="entry name" value="CRYPTIC LOCI REGULATOR 2"/>
    <property type="match status" value="1"/>
</dbReference>
<dbReference type="EMBL" id="AACS02000007">
    <property type="protein sequence ID" value="EAU90503.2"/>
    <property type="molecule type" value="Genomic_DNA"/>
</dbReference>
<dbReference type="InterPro" id="IPR031915">
    <property type="entry name" value="Clr2_N"/>
</dbReference>
<dbReference type="Pfam" id="PF16761">
    <property type="entry name" value="Clr2_transil"/>
    <property type="match status" value="1"/>
</dbReference>
<feature type="compositionally biased region" description="Basic and acidic residues" evidence="1">
    <location>
        <begin position="746"/>
        <end position="757"/>
    </location>
</feature>
<feature type="compositionally biased region" description="Pro residues" evidence="1">
    <location>
        <begin position="510"/>
        <end position="522"/>
    </location>
</feature>
<feature type="region of interest" description="Disordered" evidence="1">
    <location>
        <begin position="350"/>
        <end position="384"/>
    </location>
</feature>